<comment type="catalytic activity">
    <reaction evidence="8">
        <text>(6S)-5,6,7,8-tetrahydrofolyl-(gamma-L-Glu)(n) + (n-1) H2O = (6S)-5,6,7,8-tetrahydrofolate + (n-1) L-glutamate</text>
        <dbReference type="Rhea" id="RHEA:56784"/>
        <dbReference type="Rhea" id="RHEA-COMP:14738"/>
        <dbReference type="ChEBI" id="CHEBI:15377"/>
        <dbReference type="ChEBI" id="CHEBI:29985"/>
        <dbReference type="ChEBI" id="CHEBI:57453"/>
        <dbReference type="ChEBI" id="CHEBI:141005"/>
        <dbReference type="EC" id="3.4.19.9"/>
    </reaction>
</comment>
<dbReference type="OMA" id="AKDWHPL"/>
<gene>
    <name evidence="9" type="primary">Dgri\GH15863</name>
    <name evidence="9" type="ORF">Dgri_GH15863</name>
</gene>
<evidence type="ECO:0000256" key="7">
    <source>
        <dbReference type="PIRSR" id="PIRSR615527-1"/>
    </source>
</evidence>
<reference evidence="9 10" key="1">
    <citation type="journal article" date="2007" name="Nature">
        <title>Evolution of genes and genomes on the Drosophila phylogeny.</title>
        <authorList>
            <consortium name="Drosophila 12 Genomes Consortium"/>
            <person name="Clark A.G."/>
            <person name="Eisen M.B."/>
            <person name="Smith D.R."/>
            <person name="Bergman C.M."/>
            <person name="Oliver B."/>
            <person name="Markow T.A."/>
            <person name="Kaufman T.C."/>
            <person name="Kellis M."/>
            <person name="Gelbart W."/>
            <person name="Iyer V.N."/>
            <person name="Pollard D.A."/>
            <person name="Sackton T.B."/>
            <person name="Larracuente A.M."/>
            <person name="Singh N.D."/>
            <person name="Abad J.P."/>
            <person name="Abt D.N."/>
            <person name="Adryan B."/>
            <person name="Aguade M."/>
            <person name="Akashi H."/>
            <person name="Anderson W.W."/>
            <person name="Aquadro C.F."/>
            <person name="Ardell D.H."/>
            <person name="Arguello R."/>
            <person name="Artieri C.G."/>
            <person name="Barbash D.A."/>
            <person name="Barker D."/>
            <person name="Barsanti P."/>
            <person name="Batterham P."/>
            <person name="Batzoglou S."/>
            <person name="Begun D."/>
            <person name="Bhutkar A."/>
            <person name="Blanco E."/>
            <person name="Bosak S.A."/>
            <person name="Bradley R.K."/>
            <person name="Brand A.D."/>
            <person name="Brent M.R."/>
            <person name="Brooks A.N."/>
            <person name="Brown R.H."/>
            <person name="Butlin R.K."/>
            <person name="Caggese C."/>
            <person name="Calvi B.R."/>
            <person name="Bernardo de Carvalho A."/>
            <person name="Caspi A."/>
            <person name="Castrezana S."/>
            <person name="Celniker S.E."/>
            <person name="Chang J.L."/>
            <person name="Chapple C."/>
            <person name="Chatterji S."/>
            <person name="Chinwalla A."/>
            <person name="Civetta A."/>
            <person name="Clifton S.W."/>
            <person name="Comeron J.M."/>
            <person name="Costello J.C."/>
            <person name="Coyne J.A."/>
            <person name="Daub J."/>
            <person name="David R.G."/>
            <person name="Delcher A.L."/>
            <person name="Delehaunty K."/>
            <person name="Do C.B."/>
            <person name="Ebling H."/>
            <person name="Edwards K."/>
            <person name="Eickbush T."/>
            <person name="Evans J.D."/>
            <person name="Filipski A."/>
            <person name="Findeiss S."/>
            <person name="Freyhult E."/>
            <person name="Fulton L."/>
            <person name="Fulton R."/>
            <person name="Garcia A.C."/>
            <person name="Gardiner A."/>
            <person name="Garfield D.A."/>
            <person name="Garvin B.E."/>
            <person name="Gibson G."/>
            <person name="Gilbert D."/>
            <person name="Gnerre S."/>
            <person name="Godfrey J."/>
            <person name="Good R."/>
            <person name="Gotea V."/>
            <person name="Gravely B."/>
            <person name="Greenberg A.J."/>
            <person name="Griffiths-Jones S."/>
            <person name="Gross S."/>
            <person name="Guigo R."/>
            <person name="Gustafson E.A."/>
            <person name="Haerty W."/>
            <person name="Hahn M.W."/>
            <person name="Halligan D.L."/>
            <person name="Halpern A.L."/>
            <person name="Halter G.M."/>
            <person name="Han M.V."/>
            <person name="Heger A."/>
            <person name="Hillier L."/>
            <person name="Hinrichs A.S."/>
            <person name="Holmes I."/>
            <person name="Hoskins R.A."/>
            <person name="Hubisz M.J."/>
            <person name="Hultmark D."/>
            <person name="Huntley M.A."/>
            <person name="Jaffe D.B."/>
            <person name="Jagadeeshan S."/>
            <person name="Jeck W.R."/>
            <person name="Johnson J."/>
            <person name="Jones C.D."/>
            <person name="Jordan W.C."/>
            <person name="Karpen G.H."/>
            <person name="Kataoka E."/>
            <person name="Keightley P.D."/>
            <person name="Kheradpour P."/>
            <person name="Kirkness E.F."/>
            <person name="Koerich L.B."/>
            <person name="Kristiansen K."/>
            <person name="Kudrna D."/>
            <person name="Kulathinal R.J."/>
            <person name="Kumar S."/>
            <person name="Kwok R."/>
            <person name="Lander E."/>
            <person name="Langley C.H."/>
            <person name="Lapoint R."/>
            <person name="Lazzaro B.P."/>
            <person name="Lee S.J."/>
            <person name="Levesque L."/>
            <person name="Li R."/>
            <person name="Lin C.F."/>
            <person name="Lin M.F."/>
            <person name="Lindblad-Toh K."/>
            <person name="Llopart A."/>
            <person name="Long M."/>
            <person name="Low L."/>
            <person name="Lozovsky E."/>
            <person name="Lu J."/>
            <person name="Luo M."/>
            <person name="Machado C.A."/>
            <person name="Makalowski W."/>
            <person name="Marzo M."/>
            <person name="Matsuda M."/>
            <person name="Matzkin L."/>
            <person name="McAllister B."/>
            <person name="McBride C.S."/>
            <person name="McKernan B."/>
            <person name="McKernan K."/>
            <person name="Mendez-Lago M."/>
            <person name="Minx P."/>
            <person name="Mollenhauer M.U."/>
            <person name="Montooth K."/>
            <person name="Mount S.M."/>
            <person name="Mu X."/>
            <person name="Myers E."/>
            <person name="Negre B."/>
            <person name="Newfeld S."/>
            <person name="Nielsen R."/>
            <person name="Noor M.A."/>
            <person name="O'Grady P."/>
            <person name="Pachter L."/>
            <person name="Papaceit M."/>
            <person name="Parisi M.J."/>
            <person name="Parisi M."/>
            <person name="Parts L."/>
            <person name="Pedersen J.S."/>
            <person name="Pesole G."/>
            <person name="Phillippy A.M."/>
            <person name="Ponting C.P."/>
            <person name="Pop M."/>
            <person name="Porcelli D."/>
            <person name="Powell J.R."/>
            <person name="Prohaska S."/>
            <person name="Pruitt K."/>
            <person name="Puig M."/>
            <person name="Quesneville H."/>
            <person name="Ram K.R."/>
            <person name="Rand D."/>
            <person name="Rasmussen M.D."/>
            <person name="Reed L.K."/>
            <person name="Reenan R."/>
            <person name="Reily A."/>
            <person name="Remington K.A."/>
            <person name="Rieger T.T."/>
            <person name="Ritchie M.G."/>
            <person name="Robin C."/>
            <person name="Rogers Y.H."/>
            <person name="Rohde C."/>
            <person name="Rozas J."/>
            <person name="Rubenfield M.J."/>
            <person name="Ruiz A."/>
            <person name="Russo S."/>
            <person name="Salzberg S.L."/>
            <person name="Sanchez-Gracia A."/>
            <person name="Saranga D.J."/>
            <person name="Sato H."/>
            <person name="Schaeffer S.W."/>
            <person name="Schatz M.C."/>
            <person name="Schlenke T."/>
            <person name="Schwartz R."/>
            <person name="Segarra C."/>
            <person name="Singh R.S."/>
            <person name="Sirot L."/>
            <person name="Sirota M."/>
            <person name="Sisneros N.B."/>
            <person name="Smith C.D."/>
            <person name="Smith T.F."/>
            <person name="Spieth J."/>
            <person name="Stage D.E."/>
            <person name="Stark A."/>
            <person name="Stephan W."/>
            <person name="Strausberg R.L."/>
            <person name="Strempel S."/>
            <person name="Sturgill D."/>
            <person name="Sutton G."/>
            <person name="Sutton G.G."/>
            <person name="Tao W."/>
            <person name="Teichmann S."/>
            <person name="Tobari Y.N."/>
            <person name="Tomimura Y."/>
            <person name="Tsolas J.M."/>
            <person name="Valente V.L."/>
            <person name="Venter E."/>
            <person name="Venter J.C."/>
            <person name="Vicario S."/>
            <person name="Vieira F.G."/>
            <person name="Vilella A.J."/>
            <person name="Villasante A."/>
            <person name="Walenz B."/>
            <person name="Wang J."/>
            <person name="Wasserman M."/>
            <person name="Watts T."/>
            <person name="Wilson D."/>
            <person name="Wilson R.K."/>
            <person name="Wing R.A."/>
            <person name="Wolfner M.F."/>
            <person name="Wong A."/>
            <person name="Wong G.K."/>
            <person name="Wu C.I."/>
            <person name="Wu G."/>
            <person name="Yamamoto D."/>
            <person name="Yang H.P."/>
            <person name="Yang S.P."/>
            <person name="Yorke J.A."/>
            <person name="Yoshida K."/>
            <person name="Zdobnov E."/>
            <person name="Zhang P."/>
            <person name="Zhang Y."/>
            <person name="Zimin A.V."/>
            <person name="Baldwin J."/>
            <person name="Abdouelleil A."/>
            <person name="Abdulkadir J."/>
            <person name="Abebe A."/>
            <person name="Abera B."/>
            <person name="Abreu J."/>
            <person name="Acer S.C."/>
            <person name="Aftuck L."/>
            <person name="Alexander A."/>
            <person name="An P."/>
            <person name="Anderson E."/>
            <person name="Anderson S."/>
            <person name="Arachi H."/>
            <person name="Azer M."/>
            <person name="Bachantsang P."/>
            <person name="Barry A."/>
            <person name="Bayul T."/>
            <person name="Berlin A."/>
            <person name="Bessette D."/>
            <person name="Bloom T."/>
            <person name="Blye J."/>
            <person name="Boguslavskiy L."/>
            <person name="Bonnet C."/>
            <person name="Boukhgalter B."/>
            <person name="Bourzgui I."/>
            <person name="Brown A."/>
            <person name="Cahill P."/>
            <person name="Channer S."/>
            <person name="Cheshatsang Y."/>
            <person name="Chuda L."/>
            <person name="Citroen M."/>
            <person name="Collymore A."/>
            <person name="Cooke P."/>
            <person name="Costello M."/>
            <person name="D'Aco K."/>
            <person name="Daza R."/>
            <person name="De Haan G."/>
            <person name="DeGray S."/>
            <person name="DeMaso C."/>
            <person name="Dhargay N."/>
            <person name="Dooley K."/>
            <person name="Dooley E."/>
            <person name="Doricent M."/>
            <person name="Dorje P."/>
            <person name="Dorjee K."/>
            <person name="Dupes A."/>
            <person name="Elong R."/>
            <person name="Falk J."/>
            <person name="Farina A."/>
            <person name="Faro S."/>
            <person name="Ferguson D."/>
            <person name="Fisher S."/>
            <person name="Foley C.D."/>
            <person name="Franke A."/>
            <person name="Friedrich D."/>
            <person name="Gadbois L."/>
            <person name="Gearin G."/>
            <person name="Gearin C.R."/>
            <person name="Giannoukos G."/>
            <person name="Goode T."/>
            <person name="Graham J."/>
            <person name="Grandbois E."/>
            <person name="Grewal S."/>
            <person name="Gyaltsen K."/>
            <person name="Hafez N."/>
            <person name="Hagos B."/>
            <person name="Hall J."/>
            <person name="Henson C."/>
            <person name="Hollinger A."/>
            <person name="Honan T."/>
            <person name="Huard M.D."/>
            <person name="Hughes L."/>
            <person name="Hurhula B."/>
            <person name="Husby M.E."/>
            <person name="Kamat A."/>
            <person name="Kanga B."/>
            <person name="Kashin S."/>
            <person name="Khazanovich D."/>
            <person name="Kisner P."/>
            <person name="Lance K."/>
            <person name="Lara M."/>
            <person name="Lee W."/>
            <person name="Lennon N."/>
            <person name="Letendre F."/>
            <person name="LeVine R."/>
            <person name="Lipovsky A."/>
            <person name="Liu X."/>
            <person name="Liu J."/>
            <person name="Liu S."/>
            <person name="Lokyitsang T."/>
            <person name="Lokyitsang Y."/>
            <person name="Lubonja R."/>
            <person name="Lui A."/>
            <person name="MacDonald P."/>
            <person name="Magnisalis V."/>
            <person name="Maru K."/>
            <person name="Matthews C."/>
            <person name="McCusker W."/>
            <person name="McDonough S."/>
            <person name="Mehta T."/>
            <person name="Meldrim J."/>
            <person name="Meneus L."/>
            <person name="Mihai O."/>
            <person name="Mihalev A."/>
            <person name="Mihova T."/>
            <person name="Mittelman R."/>
            <person name="Mlenga V."/>
            <person name="Montmayeur A."/>
            <person name="Mulrain L."/>
            <person name="Navidi A."/>
            <person name="Naylor J."/>
            <person name="Negash T."/>
            <person name="Nguyen T."/>
            <person name="Nguyen N."/>
            <person name="Nicol R."/>
            <person name="Norbu C."/>
            <person name="Norbu N."/>
            <person name="Novod N."/>
            <person name="O'Neill B."/>
            <person name="Osman S."/>
            <person name="Markiewicz E."/>
            <person name="Oyono O.L."/>
            <person name="Patti C."/>
            <person name="Phunkhang P."/>
            <person name="Pierre F."/>
            <person name="Priest M."/>
            <person name="Raghuraman S."/>
            <person name="Rege F."/>
            <person name="Reyes R."/>
            <person name="Rise C."/>
            <person name="Rogov P."/>
            <person name="Ross K."/>
            <person name="Ryan E."/>
            <person name="Settipalli S."/>
            <person name="Shea T."/>
            <person name="Sherpa N."/>
            <person name="Shi L."/>
            <person name="Shih D."/>
            <person name="Sparrow T."/>
            <person name="Spaulding J."/>
            <person name="Stalker J."/>
            <person name="Stange-Thomann N."/>
            <person name="Stavropoulos S."/>
            <person name="Stone C."/>
            <person name="Strader C."/>
            <person name="Tesfaye S."/>
            <person name="Thomson T."/>
            <person name="Thoulutsang Y."/>
            <person name="Thoulutsang D."/>
            <person name="Topham K."/>
            <person name="Topping I."/>
            <person name="Tsamla T."/>
            <person name="Vassiliev H."/>
            <person name="Vo A."/>
            <person name="Wangchuk T."/>
            <person name="Wangdi T."/>
            <person name="Weiand M."/>
            <person name="Wilkinson J."/>
            <person name="Wilson A."/>
            <person name="Yadav S."/>
            <person name="Young G."/>
            <person name="Yu Q."/>
            <person name="Zembek L."/>
            <person name="Zhong D."/>
            <person name="Zimmer A."/>
            <person name="Zwirko Z."/>
            <person name="Jaffe D.B."/>
            <person name="Alvarez P."/>
            <person name="Brockman W."/>
            <person name="Butler J."/>
            <person name="Chin C."/>
            <person name="Gnerre S."/>
            <person name="Grabherr M."/>
            <person name="Kleber M."/>
            <person name="Mauceli E."/>
            <person name="MacCallum I."/>
        </authorList>
    </citation>
    <scope>NUCLEOTIDE SEQUENCE [LARGE SCALE GENOMIC DNA]</scope>
    <source>
        <strain evidence="10">Tucson 15287-2541.00</strain>
    </source>
</reference>
<comment type="similarity">
    <text evidence="2">Belongs to the peptidase C26 family.</text>
</comment>
<evidence type="ECO:0000313" key="10">
    <source>
        <dbReference type="Proteomes" id="UP000001070"/>
    </source>
</evidence>
<evidence type="ECO:0000256" key="2">
    <source>
        <dbReference type="ARBA" id="ARBA00011083"/>
    </source>
</evidence>
<dbReference type="InParanoid" id="B4J0B7"/>
<feature type="active site" description="Nucleophile" evidence="7 8">
    <location>
        <position position="127"/>
    </location>
</feature>
<evidence type="ECO:0000313" key="9">
    <source>
        <dbReference type="EMBL" id="EDV95718.1"/>
    </source>
</evidence>
<keyword evidence="10" id="KW-1185">Reference proteome</keyword>
<evidence type="ECO:0000256" key="6">
    <source>
        <dbReference type="ARBA" id="ARBA00022801"/>
    </source>
</evidence>
<dbReference type="EC" id="3.4.19.9" evidence="3 8"/>
<evidence type="ECO:0000256" key="1">
    <source>
        <dbReference type="ARBA" id="ARBA00004239"/>
    </source>
</evidence>
<dbReference type="GO" id="GO:0005576">
    <property type="term" value="C:extracellular region"/>
    <property type="evidence" value="ECO:0007669"/>
    <property type="project" value="UniProtKB-SubCell"/>
</dbReference>
<feature type="active site" description="Proton donor" evidence="7">
    <location>
        <position position="246"/>
    </location>
</feature>
<dbReference type="eggNOG" id="KOG1559">
    <property type="taxonomic scope" value="Eukaryota"/>
</dbReference>
<dbReference type="EMBL" id="CH916366">
    <property type="protein sequence ID" value="EDV95718.1"/>
    <property type="molecule type" value="Genomic_DNA"/>
</dbReference>
<dbReference type="PhylomeDB" id="B4J0B7"/>
<evidence type="ECO:0000256" key="5">
    <source>
        <dbReference type="ARBA" id="ARBA00022729"/>
    </source>
</evidence>
<dbReference type="PROSITE" id="PS51275">
    <property type="entry name" value="PEPTIDASE_C26_GGH"/>
    <property type="match status" value="1"/>
</dbReference>
<evidence type="ECO:0000256" key="3">
    <source>
        <dbReference type="ARBA" id="ARBA00012886"/>
    </source>
</evidence>
<dbReference type="Pfam" id="PF07722">
    <property type="entry name" value="Peptidase_C26"/>
    <property type="match status" value="1"/>
</dbReference>
<dbReference type="SUPFAM" id="SSF52317">
    <property type="entry name" value="Class I glutamine amidotransferase-like"/>
    <property type="match status" value="1"/>
</dbReference>
<dbReference type="InterPro" id="IPR011697">
    <property type="entry name" value="Peptidase_C26"/>
</dbReference>
<comment type="subcellular location">
    <subcellularLocation>
        <location evidence="1">Secreted</location>
        <location evidence="1">Extracellular space</location>
    </subcellularLocation>
</comment>
<dbReference type="Proteomes" id="UP000001070">
    <property type="component" value="Unassembled WGS sequence"/>
</dbReference>
<dbReference type="GO" id="GO:0046900">
    <property type="term" value="P:tetrahydrofolylpolyglutamate metabolic process"/>
    <property type="evidence" value="ECO:0007669"/>
    <property type="project" value="TreeGrafter"/>
</dbReference>
<protein>
    <recommendedName>
        <fullName evidence="3 8">folate gamma-glutamyl hydrolase</fullName>
        <ecNumber evidence="3 8">3.4.19.9</ecNumber>
    </recommendedName>
</protein>
<dbReference type="MEROPS" id="C26.A23"/>
<keyword evidence="6 8" id="KW-0378">Hydrolase</keyword>
<dbReference type="KEGG" id="dgr:6558429"/>
<evidence type="ECO:0000256" key="4">
    <source>
        <dbReference type="ARBA" id="ARBA00022525"/>
    </source>
</evidence>
<dbReference type="InterPro" id="IPR029062">
    <property type="entry name" value="Class_I_gatase-like"/>
</dbReference>
<dbReference type="OrthoDB" id="64220at2759"/>
<dbReference type="Gene3D" id="3.40.50.880">
    <property type="match status" value="1"/>
</dbReference>
<dbReference type="STRING" id="7222.B4J0B7"/>
<proteinExistence type="inferred from homology"/>
<keyword evidence="5" id="KW-0732">Signal</keyword>
<dbReference type="GO" id="GO:0005773">
    <property type="term" value="C:vacuole"/>
    <property type="evidence" value="ECO:0007669"/>
    <property type="project" value="TreeGrafter"/>
</dbReference>
<evidence type="ECO:0000256" key="8">
    <source>
        <dbReference type="PROSITE-ProRule" id="PRU00607"/>
    </source>
</evidence>
<dbReference type="PANTHER" id="PTHR11315">
    <property type="entry name" value="PROTEASE FAMILY C26 GAMMA-GLUTAMYL HYDROLASE"/>
    <property type="match status" value="1"/>
</dbReference>
<keyword evidence="4" id="KW-0964">Secreted</keyword>
<accession>B4J0B7</accession>
<sequence length="332" mass="38221">MELGQGERNSEGRVPNIGVMCMDLAKGLAELYEGNYCHMSANYVKHLEASGALIVPIWIGRERDYYAQIMTKVNGILLPGGAVYLEDSEVKEKPELTNDCVKSARYIYELAMERNEAGNYFPIWGTCLGFQLLLINAAKTNEVRTECGRFFKALPLHWSTDSIEGNSTMLADLSPELAEQMQKIPFACHQHRYCIEVENLHRYALHKDWRILATRESATESPSEPTKRFITLIEHRRFPIFGSQFHPERAAHELGLLENDNCSAAHTRLGIQLAQYYAEFFVEACRRNTNRFSSNEEKLRYLIFNWQPVFSGLKHSNCMQCYIFPRDVEYPQ</sequence>
<dbReference type="HOGENOM" id="CLU_058704_1_0_1"/>
<name>B4J0B7_DROGR</name>
<organism evidence="10">
    <name type="scientific">Drosophila grimshawi</name>
    <name type="common">Hawaiian fruit fly</name>
    <name type="synonym">Idiomyia grimshawi</name>
    <dbReference type="NCBI Taxonomy" id="7222"/>
    <lineage>
        <taxon>Eukaryota</taxon>
        <taxon>Metazoa</taxon>
        <taxon>Ecdysozoa</taxon>
        <taxon>Arthropoda</taxon>
        <taxon>Hexapoda</taxon>
        <taxon>Insecta</taxon>
        <taxon>Pterygota</taxon>
        <taxon>Neoptera</taxon>
        <taxon>Endopterygota</taxon>
        <taxon>Diptera</taxon>
        <taxon>Brachycera</taxon>
        <taxon>Muscomorpha</taxon>
        <taxon>Ephydroidea</taxon>
        <taxon>Drosophilidae</taxon>
        <taxon>Drosophila</taxon>
        <taxon>Hawaiian Drosophila</taxon>
    </lineage>
</organism>
<dbReference type="AlphaFoldDB" id="B4J0B7"/>
<dbReference type="PANTHER" id="PTHR11315:SF0">
    <property type="entry name" value="FOLATE GAMMA-GLUTAMYL HYDROLASE"/>
    <property type="match status" value="1"/>
</dbReference>
<dbReference type="PROSITE" id="PS51273">
    <property type="entry name" value="GATASE_TYPE_1"/>
    <property type="match status" value="1"/>
</dbReference>
<feature type="active site" evidence="8">
    <location>
        <position position="246"/>
    </location>
</feature>
<dbReference type="InterPro" id="IPR015527">
    <property type="entry name" value="Pept_C26_g-glut_hydrolase"/>
</dbReference>
<dbReference type="GO" id="GO:0034722">
    <property type="term" value="F:gamma-glutamyl-peptidase activity"/>
    <property type="evidence" value="ECO:0007669"/>
    <property type="project" value="UniProtKB-UniRule"/>
</dbReference>